<dbReference type="PRINTS" id="PR00018">
    <property type="entry name" value="KRINGLE"/>
</dbReference>
<evidence type="ECO:0000256" key="1">
    <source>
        <dbReference type="ARBA" id="ARBA00022572"/>
    </source>
</evidence>
<dbReference type="InterPro" id="IPR013806">
    <property type="entry name" value="Kringle-like"/>
</dbReference>
<evidence type="ECO:0000256" key="2">
    <source>
        <dbReference type="ARBA" id="ARBA00022729"/>
    </source>
</evidence>
<dbReference type="CDD" id="cd00108">
    <property type="entry name" value="KR"/>
    <property type="match status" value="1"/>
</dbReference>
<evidence type="ECO:0000256" key="3">
    <source>
        <dbReference type="ARBA" id="ARBA00023157"/>
    </source>
</evidence>
<dbReference type="PROSITE" id="PS50070">
    <property type="entry name" value="KRINGLE_2"/>
    <property type="match status" value="1"/>
</dbReference>
<reference evidence="8" key="2">
    <citation type="submission" date="2025-09" db="UniProtKB">
        <authorList>
            <consortium name="Ensembl"/>
        </authorList>
    </citation>
    <scope>IDENTIFICATION</scope>
</reference>
<dbReference type="GO" id="GO:0006508">
    <property type="term" value="P:proteolysis"/>
    <property type="evidence" value="ECO:0007669"/>
    <property type="project" value="TreeGrafter"/>
</dbReference>
<dbReference type="PROSITE" id="PS50026">
    <property type="entry name" value="EGF_3"/>
    <property type="match status" value="1"/>
</dbReference>
<keyword evidence="2" id="KW-0732">Signal</keyword>
<dbReference type="PROSITE" id="PS01186">
    <property type="entry name" value="EGF_2"/>
    <property type="match status" value="1"/>
</dbReference>
<protein>
    <submittedName>
        <fullName evidence="8">Plasminogen activator, tissue type</fullName>
    </submittedName>
</protein>
<dbReference type="PANTHER" id="PTHR24261:SF13">
    <property type="entry name" value="PLASMINOGEN"/>
    <property type="match status" value="1"/>
</dbReference>
<dbReference type="GO" id="GO:0005102">
    <property type="term" value="F:signaling receptor binding"/>
    <property type="evidence" value="ECO:0007669"/>
    <property type="project" value="TreeGrafter"/>
</dbReference>
<feature type="domain" description="Kringle" evidence="7">
    <location>
        <begin position="63"/>
        <end position="145"/>
    </location>
</feature>
<proteinExistence type="predicted"/>
<dbReference type="SMART" id="SM00181">
    <property type="entry name" value="EGF"/>
    <property type="match status" value="1"/>
</dbReference>
<dbReference type="FunFam" id="2.40.20.10:FF:000001">
    <property type="entry name" value="Urokinase-type plasminogen activator"/>
    <property type="match status" value="1"/>
</dbReference>
<dbReference type="Proteomes" id="UP000694420">
    <property type="component" value="Unplaced"/>
</dbReference>
<dbReference type="Gene3D" id="2.10.25.10">
    <property type="entry name" value="Laminin"/>
    <property type="match status" value="1"/>
</dbReference>
<dbReference type="Gene3D" id="2.40.20.10">
    <property type="entry name" value="Plasminogen Kringle 4"/>
    <property type="match status" value="1"/>
</dbReference>
<dbReference type="PROSITE" id="PS00022">
    <property type="entry name" value="EGF_1"/>
    <property type="match status" value="1"/>
</dbReference>
<dbReference type="GO" id="GO:0005615">
    <property type="term" value="C:extracellular space"/>
    <property type="evidence" value="ECO:0007669"/>
    <property type="project" value="TreeGrafter"/>
</dbReference>
<dbReference type="PANTHER" id="PTHR24261">
    <property type="entry name" value="PLASMINOGEN-RELATED"/>
    <property type="match status" value="1"/>
</dbReference>
<dbReference type="SUPFAM" id="SSF57440">
    <property type="entry name" value="Kringle-like"/>
    <property type="match status" value="1"/>
</dbReference>
<evidence type="ECO:0000256" key="5">
    <source>
        <dbReference type="PROSITE-ProRule" id="PRU00121"/>
    </source>
</evidence>
<evidence type="ECO:0000259" key="6">
    <source>
        <dbReference type="PROSITE" id="PS50026"/>
    </source>
</evidence>
<reference evidence="8" key="1">
    <citation type="submission" date="2025-08" db="UniProtKB">
        <authorList>
            <consortium name="Ensembl"/>
        </authorList>
    </citation>
    <scope>IDENTIFICATION</scope>
</reference>
<keyword evidence="4" id="KW-0245">EGF-like domain</keyword>
<sequence>MDARVASVQPNGVSWLLCSTECPRNKCFNGGQCSQAYYSPQLFICQCRRGFSGKQCETDTEVKCYQDAGVTYRGTWSTTKSGAQCLNWNMNGLREWKFSGQREDAAELGLGNHNYCRNPDEDAKPWCYVYKGGKYSWEYCTVPSCSKGRCRETGKGW</sequence>
<keyword evidence="1 5" id="KW-0420">Kringle</keyword>
<dbReference type="InterPro" id="IPR018056">
    <property type="entry name" value="Kringle_CS"/>
</dbReference>
<name>A0A8C6Z2X5_NOTPE</name>
<evidence type="ECO:0000256" key="4">
    <source>
        <dbReference type="PROSITE-ProRule" id="PRU00076"/>
    </source>
</evidence>
<keyword evidence="3 4" id="KW-1015">Disulfide bond</keyword>
<dbReference type="InterPro" id="IPR000001">
    <property type="entry name" value="Kringle"/>
</dbReference>
<comment type="caution">
    <text evidence="4">Lacks conserved residue(s) required for the propagation of feature annotation.</text>
</comment>
<evidence type="ECO:0000313" key="9">
    <source>
        <dbReference type="Proteomes" id="UP000694420"/>
    </source>
</evidence>
<dbReference type="InterPro" id="IPR038178">
    <property type="entry name" value="Kringle_sf"/>
</dbReference>
<organism evidence="8 9">
    <name type="scientific">Nothoprocta perdicaria</name>
    <name type="common">Chilean tinamou</name>
    <name type="synonym">Crypturus perdicarius</name>
    <dbReference type="NCBI Taxonomy" id="30464"/>
    <lineage>
        <taxon>Eukaryota</taxon>
        <taxon>Metazoa</taxon>
        <taxon>Chordata</taxon>
        <taxon>Craniata</taxon>
        <taxon>Vertebrata</taxon>
        <taxon>Euteleostomi</taxon>
        <taxon>Archelosauria</taxon>
        <taxon>Archosauria</taxon>
        <taxon>Dinosauria</taxon>
        <taxon>Saurischia</taxon>
        <taxon>Theropoda</taxon>
        <taxon>Coelurosauria</taxon>
        <taxon>Aves</taxon>
        <taxon>Palaeognathae</taxon>
        <taxon>Tinamiformes</taxon>
        <taxon>Tinamidae</taxon>
        <taxon>Nothoprocta</taxon>
    </lineage>
</organism>
<feature type="disulfide bond" evidence="4">
    <location>
        <begin position="47"/>
        <end position="56"/>
    </location>
</feature>
<feature type="domain" description="EGF-like" evidence="6">
    <location>
        <begin position="19"/>
        <end position="57"/>
    </location>
</feature>
<keyword evidence="9" id="KW-1185">Reference proteome</keyword>
<dbReference type="AlphaFoldDB" id="A0A8C6Z2X5"/>
<dbReference type="SMART" id="SM00130">
    <property type="entry name" value="KR"/>
    <property type="match status" value="1"/>
</dbReference>
<dbReference type="PROSITE" id="PS00021">
    <property type="entry name" value="KRINGLE_1"/>
    <property type="match status" value="1"/>
</dbReference>
<dbReference type="Pfam" id="PF00051">
    <property type="entry name" value="Kringle"/>
    <property type="match status" value="1"/>
</dbReference>
<evidence type="ECO:0000313" key="8">
    <source>
        <dbReference type="Ensembl" id="ENSNPEP00000009298.1"/>
    </source>
</evidence>
<dbReference type="InterPro" id="IPR050759">
    <property type="entry name" value="Serine_protease_kringle"/>
</dbReference>
<dbReference type="GO" id="GO:0004175">
    <property type="term" value="F:endopeptidase activity"/>
    <property type="evidence" value="ECO:0007669"/>
    <property type="project" value="TreeGrafter"/>
</dbReference>
<dbReference type="InterPro" id="IPR000742">
    <property type="entry name" value="EGF"/>
</dbReference>
<dbReference type="Pfam" id="PF00008">
    <property type="entry name" value="EGF"/>
    <property type="match status" value="1"/>
</dbReference>
<accession>A0A8C6Z2X5</accession>
<dbReference type="Ensembl" id="ENSNPET00000009529.1">
    <property type="protein sequence ID" value="ENSNPEP00000009298.1"/>
    <property type="gene ID" value="ENSNPEG00000006986.1"/>
</dbReference>
<evidence type="ECO:0000259" key="7">
    <source>
        <dbReference type="PROSITE" id="PS50070"/>
    </source>
</evidence>